<dbReference type="RefSeq" id="WP_261300429.1">
    <property type="nucleotide sequence ID" value="NZ_CP104471.1"/>
</dbReference>
<comment type="caution">
    <text evidence="1">The sequence shown here is derived from an EMBL/GenBank/DDBJ whole genome shotgun (WGS) entry which is preliminary data.</text>
</comment>
<evidence type="ECO:0000313" key="1">
    <source>
        <dbReference type="EMBL" id="MBD3707197.1"/>
    </source>
</evidence>
<accession>A0A927DL16</accession>
<protein>
    <submittedName>
        <fullName evidence="1">Uncharacterized protein</fullName>
    </submittedName>
</protein>
<dbReference type="AlphaFoldDB" id="A0A927DL16"/>
<proteinExistence type="predicted"/>
<reference evidence="1" key="1">
    <citation type="submission" date="2020-07" db="EMBL/GenBank/DDBJ databases">
        <title>Clinical and genomic characterization of carbapenemase-producing Enterobacterales causing secondary infections during the COVID-19 crisis at a New York City hospital.</title>
        <authorList>
            <person name="Gomez-Simmonds A."/>
            <person name="Annavajhala M.K."/>
            <person name="Uhlemann A.-C."/>
        </authorList>
    </citation>
    <scope>NUCLEOTIDE SEQUENCE</scope>
    <source>
        <strain evidence="1">NK1396</strain>
    </source>
</reference>
<dbReference type="EMBL" id="JACXTA010000001">
    <property type="protein sequence ID" value="MBD3707197.1"/>
    <property type="molecule type" value="Genomic_DNA"/>
</dbReference>
<gene>
    <name evidence="1" type="ORF">IE983_17985</name>
</gene>
<name>A0A927DL16_9ENTR</name>
<sequence length="138" mass="14618">MLSPPPLAAQWSDIRYTVGFKHKEGDEVRKIFSLFVASILLAGCSVDTITSKPPIFTGKSPKNPAAVVRCLAPKMSDLNPSATTIETETGYRIVVSVSDVGASVVALVDADGEGSEVRMHAFTAGYGNPWGKMAMACL</sequence>
<evidence type="ECO:0000313" key="2">
    <source>
        <dbReference type="Proteomes" id="UP000655273"/>
    </source>
</evidence>
<dbReference type="Proteomes" id="UP000655273">
    <property type="component" value="Unassembled WGS sequence"/>
</dbReference>
<organism evidence="1 2">
    <name type="scientific">Enterobacter hormaechei</name>
    <dbReference type="NCBI Taxonomy" id="158836"/>
    <lineage>
        <taxon>Bacteria</taxon>
        <taxon>Pseudomonadati</taxon>
        <taxon>Pseudomonadota</taxon>
        <taxon>Gammaproteobacteria</taxon>
        <taxon>Enterobacterales</taxon>
        <taxon>Enterobacteriaceae</taxon>
        <taxon>Enterobacter</taxon>
        <taxon>Enterobacter cloacae complex</taxon>
    </lineage>
</organism>